<dbReference type="GO" id="GO:0016747">
    <property type="term" value="F:acyltransferase activity, transferring groups other than amino-acyl groups"/>
    <property type="evidence" value="ECO:0007669"/>
    <property type="project" value="InterPro"/>
</dbReference>
<dbReference type="Proteomes" id="UP000243463">
    <property type="component" value="Unassembled WGS sequence"/>
</dbReference>
<keyword evidence="2" id="KW-0808">Transferase</keyword>
<gene>
    <name evidence="2" type="ORF">SAMN05444584_1612</name>
</gene>
<dbReference type="OrthoDB" id="5355033at2"/>
<evidence type="ECO:0000313" key="3">
    <source>
        <dbReference type="Proteomes" id="UP000243463"/>
    </source>
</evidence>
<name>A0A217EGM5_9GAMM</name>
<sequence>MIEPAQIQDCADIIYVIQKSILSCVLDHQNNTQIIADWLANKTVEQLSSWMQHNPSYVYRDQQQRIIAFILFSKQGDILLNYVLPEGQHQGIGSQLIAQVRYHLQQLSITQICVESTLTAAPFYQKQGFIHVANLYDNHEIYAYKMVQFIY</sequence>
<dbReference type="InterPro" id="IPR052564">
    <property type="entry name" value="N-acetyltrans/Recomb-assoc"/>
</dbReference>
<accession>A0A217EGM5</accession>
<evidence type="ECO:0000259" key="1">
    <source>
        <dbReference type="PROSITE" id="PS51186"/>
    </source>
</evidence>
<dbReference type="SUPFAM" id="SSF55729">
    <property type="entry name" value="Acyl-CoA N-acyltransferases (Nat)"/>
    <property type="match status" value="1"/>
</dbReference>
<dbReference type="Pfam" id="PF13673">
    <property type="entry name" value="Acetyltransf_10"/>
    <property type="match status" value="1"/>
</dbReference>
<dbReference type="PROSITE" id="PS51186">
    <property type="entry name" value="GNAT"/>
    <property type="match status" value="1"/>
</dbReference>
<dbReference type="EMBL" id="FZLN01000002">
    <property type="protein sequence ID" value="SNQ29651.1"/>
    <property type="molecule type" value="Genomic_DNA"/>
</dbReference>
<dbReference type="AlphaFoldDB" id="A0A217EGM5"/>
<proteinExistence type="predicted"/>
<dbReference type="Gene3D" id="3.40.630.30">
    <property type="match status" value="1"/>
</dbReference>
<dbReference type="CDD" id="cd04301">
    <property type="entry name" value="NAT_SF"/>
    <property type="match status" value="1"/>
</dbReference>
<reference evidence="3" key="1">
    <citation type="submission" date="2017-06" db="EMBL/GenBank/DDBJ databases">
        <authorList>
            <person name="Varghese N."/>
            <person name="Submissions S."/>
        </authorList>
    </citation>
    <scope>NUCLEOTIDE SEQUENCE [LARGE SCALE GENOMIC DNA]</scope>
    <source>
        <strain evidence="3">ANC 5114</strain>
    </source>
</reference>
<evidence type="ECO:0000313" key="2">
    <source>
        <dbReference type="EMBL" id="SNQ29651.1"/>
    </source>
</evidence>
<dbReference type="RefSeq" id="WP_088823690.1">
    <property type="nucleotide sequence ID" value="NZ_FZLN01000002.1"/>
</dbReference>
<protein>
    <submittedName>
        <fullName evidence="2">Acetyltransferase (GNAT) domain-containing protein</fullName>
    </submittedName>
</protein>
<organism evidence="2 3">
    <name type="scientific">Acinetobacter apis</name>
    <dbReference type="NCBI Taxonomy" id="1229165"/>
    <lineage>
        <taxon>Bacteria</taxon>
        <taxon>Pseudomonadati</taxon>
        <taxon>Pseudomonadota</taxon>
        <taxon>Gammaproteobacteria</taxon>
        <taxon>Moraxellales</taxon>
        <taxon>Moraxellaceae</taxon>
        <taxon>Acinetobacter</taxon>
    </lineage>
</organism>
<dbReference type="InterPro" id="IPR000182">
    <property type="entry name" value="GNAT_dom"/>
</dbReference>
<keyword evidence="3" id="KW-1185">Reference proteome</keyword>
<dbReference type="PANTHER" id="PTHR43451:SF1">
    <property type="entry name" value="ACETYLTRANSFERASE"/>
    <property type="match status" value="1"/>
</dbReference>
<feature type="domain" description="N-acetyltransferase" evidence="1">
    <location>
        <begin position="1"/>
        <end position="151"/>
    </location>
</feature>
<dbReference type="InterPro" id="IPR016181">
    <property type="entry name" value="Acyl_CoA_acyltransferase"/>
</dbReference>
<dbReference type="PANTHER" id="PTHR43451">
    <property type="entry name" value="ACETYLTRANSFERASE (GNAT) FAMILY PROTEIN"/>
    <property type="match status" value="1"/>
</dbReference>